<dbReference type="InterPro" id="IPR036161">
    <property type="entry name" value="RPB6/omega-like_sf"/>
</dbReference>
<dbReference type="AlphaFoldDB" id="A0A9D1E4R6"/>
<sequence>MITKPPIDELTAKAGDKYALCCVVAKRAKELNNSTELPQNIKPISYAANEFAEGITEIKK</sequence>
<evidence type="ECO:0000256" key="3">
    <source>
        <dbReference type="ARBA" id="ARBA00013725"/>
    </source>
</evidence>
<evidence type="ECO:0000256" key="5">
    <source>
        <dbReference type="ARBA" id="ARBA00022679"/>
    </source>
</evidence>
<comment type="function">
    <text evidence="11">Promotes RNA polymerase assembly. Latches the N- and C-terminal regions of the beta' subunit thereby facilitating its interaction with the beta and alpha subunits.</text>
</comment>
<dbReference type="GO" id="GO:0000428">
    <property type="term" value="C:DNA-directed RNA polymerase complex"/>
    <property type="evidence" value="ECO:0007669"/>
    <property type="project" value="UniProtKB-KW"/>
</dbReference>
<evidence type="ECO:0000256" key="6">
    <source>
        <dbReference type="ARBA" id="ARBA00022695"/>
    </source>
</evidence>
<reference evidence="12" key="1">
    <citation type="submission" date="2020-10" db="EMBL/GenBank/DDBJ databases">
        <authorList>
            <person name="Gilroy R."/>
        </authorList>
    </citation>
    <scope>NUCLEOTIDE SEQUENCE</scope>
    <source>
        <strain evidence="12">CHK121-14286</strain>
    </source>
</reference>
<evidence type="ECO:0000256" key="11">
    <source>
        <dbReference type="HAMAP-Rule" id="MF_00366"/>
    </source>
</evidence>
<evidence type="ECO:0000256" key="8">
    <source>
        <dbReference type="ARBA" id="ARBA00029924"/>
    </source>
</evidence>
<dbReference type="GO" id="GO:0006351">
    <property type="term" value="P:DNA-templated transcription"/>
    <property type="evidence" value="ECO:0007669"/>
    <property type="project" value="UniProtKB-UniRule"/>
</dbReference>
<dbReference type="GO" id="GO:0003677">
    <property type="term" value="F:DNA binding"/>
    <property type="evidence" value="ECO:0007669"/>
    <property type="project" value="UniProtKB-UniRule"/>
</dbReference>
<name>A0A9D1E4R6_9BACT</name>
<evidence type="ECO:0000313" key="12">
    <source>
        <dbReference type="EMBL" id="HIR66348.1"/>
    </source>
</evidence>
<protein>
    <recommendedName>
        <fullName evidence="3 11">DNA-directed RNA polymerase subunit omega</fullName>
        <shortName evidence="11">RNAP omega subunit</shortName>
        <ecNumber evidence="2 11">2.7.7.6</ecNumber>
    </recommendedName>
    <alternativeName>
        <fullName evidence="9 11">RNA polymerase omega subunit</fullName>
    </alternativeName>
    <alternativeName>
        <fullName evidence="8 11">Transcriptase subunit omega</fullName>
    </alternativeName>
</protein>
<dbReference type="Proteomes" id="UP000824200">
    <property type="component" value="Unassembled WGS sequence"/>
</dbReference>
<evidence type="ECO:0000256" key="1">
    <source>
        <dbReference type="ARBA" id="ARBA00006711"/>
    </source>
</evidence>
<evidence type="ECO:0000313" key="13">
    <source>
        <dbReference type="Proteomes" id="UP000824200"/>
    </source>
</evidence>
<evidence type="ECO:0000256" key="9">
    <source>
        <dbReference type="ARBA" id="ARBA00030998"/>
    </source>
</evidence>
<dbReference type="NCBIfam" id="TIGR00690">
    <property type="entry name" value="rpoZ"/>
    <property type="match status" value="1"/>
</dbReference>
<keyword evidence="7 11" id="KW-0804">Transcription</keyword>
<organism evidence="12 13">
    <name type="scientific">Candidatus Fimimonas gallinarum</name>
    <dbReference type="NCBI Taxonomy" id="2840821"/>
    <lineage>
        <taxon>Bacteria</taxon>
        <taxon>Pseudomonadati</taxon>
        <taxon>Myxococcota</taxon>
        <taxon>Myxococcia</taxon>
        <taxon>Myxococcales</taxon>
        <taxon>Cystobacterineae</taxon>
        <taxon>Myxococcaceae</taxon>
        <taxon>Myxococcaceae incertae sedis</taxon>
        <taxon>Candidatus Fimimonas</taxon>
    </lineage>
</organism>
<dbReference type="Gene3D" id="3.90.940.10">
    <property type="match status" value="1"/>
</dbReference>
<comment type="caution">
    <text evidence="12">The sequence shown here is derived from an EMBL/GenBank/DDBJ whole genome shotgun (WGS) entry which is preliminary data.</text>
</comment>
<dbReference type="SMART" id="SM01409">
    <property type="entry name" value="RNA_pol_Rpb6"/>
    <property type="match status" value="1"/>
</dbReference>
<dbReference type="Pfam" id="PF01192">
    <property type="entry name" value="RNA_pol_Rpb6"/>
    <property type="match status" value="1"/>
</dbReference>
<dbReference type="HAMAP" id="MF_00366">
    <property type="entry name" value="RNApol_bact_RpoZ"/>
    <property type="match status" value="1"/>
</dbReference>
<keyword evidence="5 11" id="KW-0808">Transferase</keyword>
<keyword evidence="4 11" id="KW-0240">DNA-directed RNA polymerase</keyword>
<dbReference type="EC" id="2.7.7.6" evidence="2 11"/>
<accession>A0A9D1E4R6</accession>
<comment type="catalytic activity">
    <reaction evidence="10 11">
        <text>RNA(n) + a ribonucleoside 5'-triphosphate = RNA(n+1) + diphosphate</text>
        <dbReference type="Rhea" id="RHEA:21248"/>
        <dbReference type="Rhea" id="RHEA-COMP:14527"/>
        <dbReference type="Rhea" id="RHEA-COMP:17342"/>
        <dbReference type="ChEBI" id="CHEBI:33019"/>
        <dbReference type="ChEBI" id="CHEBI:61557"/>
        <dbReference type="ChEBI" id="CHEBI:140395"/>
        <dbReference type="EC" id="2.7.7.6"/>
    </reaction>
</comment>
<keyword evidence="6 11" id="KW-0548">Nucleotidyltransferase</keyword>
<dbReference type="SUPFAM" id="SSF63562">
    <property type="entry name" value="RPB6/omega subunit-like"/>
    <property type="match status" value="1"/>
</dbReference>
<gene>
    <name evidence="11 12" type="primary">rpoZ</name>
    <name evidence="12" type="ORF">IAC95_05665</name>
</gene>
<comment type="similarity">
    <text evidence="1 11">Belongs to the RNA polymerase subunit omega family.</text>
</comment>
<evidence type="ECO:0000256" key="4">
    <source>
        <dbReference type="ARBA" id="ARBA00022478"/>
    </source>
</evidence>
<comment type="subunit">
    <text evidence="11">The RNAP catalytic core consists of 2 alpha, 1 beta, 1 beta' and 1 omega subunit. When a sigma factor is associated with the core the holoenzyme is formed, which can initiate transcription.</text>
</comment>
<proteinExistence type="inferred from homology"/>
<dbReference type="InterPro" id="IPR003716">
    <property type="entry name" value="DNA-dir_RNA_pol_omega"/>
</dbReference>
<dbReference type="InterPro" id="IPR006110">
    <property type="entry name" value="Pol_omega/Rpo6/RPB6"/>
</dbReference>
<evidence type="ECO:0000256" key="2">
    <source>
        <dbReference type="ARBA" id="ARBA00012418"/>
    </source>
</evidence>
<evidence type="ECO:0000256" key="7">
    <source>
        <dbReference type="ARBA" id="ARBA00023163"/>
    </source>
</evidence>
<reference evidence="12" key="2">
    <citation type="journal article" date="2021" name="PeerJ">
        <title>Extensive microbial diversity within the chicken gut microbiome revealed by metagenomics and culture.</title>
        <authorList>
            <person name="Gilroy R."/>
            <person name="Ravi A."/>
            <person name="Getino M."/>
            <person name="Pursley I."/>
            <person name="Horton D.L."/>
            <person name="Alikhan N.F."/>
            <person name="Baker D."/>
            <person name="Gharbi K."/>
            <person name="Hall N."/>
            <person name="Watson M."/>
            <person name="Adriaenssens E.M."/>
            <person name="Foster-Nyarko E."/>
            <person name="Jarju S."/>
            <person name="Secka A."/>
            <person name="Antonio M."/>
            <person name="Oren A."/>
            <person name="Chaudhuri R.R."/>
            <person name="La Ragione R."/>
            <person name="Hildebrand F."/>
            <person name="Pallen M.J."/>
        </authorList>
    </citation>
    <scope>NUCLEOTIDE SEQUENCE</scope>
    <source>
        <strain evidence="12">CHK121-14286</strain>
    </source>
</reference>
<dbReference type="GO" id="GO:0003899">
    <property type="term" value="F:DNA-directed RNA polymerase activity"/>
    <property type="evidence" value="ECO:0007669"/>
    <property type="project" value="UniProtKB-UniRule"/>
</dbReference>
<dbReference type="EMBL" id="DVHL01000045">
    <property type="protein sequence ID" value="HIR66348.1"/>
    <property type="molecule type" value="Genomic_DNA"/>
</dbReference>
<evidence type="ECO:0000256" key="10">
    <source>
        <dbReference type="ARBA" id="ARBA00048552"/>
    </source>
</evidence>